<name>A0A4R0ND48_9SPHI</name>
<dbReference type="Pfam" id="PF05630">
    <property type="entry name" value="NPP1"/>
    <property type="match status" value="1"/>
</dbReference>
<dbReference type="EMBL" id="SJSM01000004">
    <property type="protein sequence ID" value="TCC97163.1"/>
    <property type="molecule type" value="Genomic_DNA"/>
</dbReference>
<dbReference type="OrthoDB" id="628167at2"/>
<accession>A0A4R0ND48</accession>
<sequence length="308" mass="34908">MKRKPIHFVIAMACLVLTQCTKEKELENGLTEEKVRKTADVQERATMCTDCQESWYKITGSAAYNLASNYAPILKFDQAAPDYPTSIEDIWASTDPGSIVCNGTLVMANRNAPRSKNFPTYFEVQRHPNNSNRIFIDYWWTYKTQTTCFANLGGHDYDWEHVVVQVNTQTNRIVTVTYFQHSGWYTRNWQNVAAGTRPQVFVGKKAHGSYHNSNSISFPGYDCTYYGDYRNPSGSNDFVETWNTNLTEMTCQSNYFSFNGNFGTIGKGPLYRYRDYWYFSSCNGSAGITGTDGCSQSNYPSGTQLGGI</sequence>
<proteinExistence type="predicted"/>
<organism evidence="1 2">
    <name type="scientific">Pedobacter hiemivivus</name>
    <dbReference type="NCBI Taxonomy" id="2530454"/>
    <lineage>
        <taxon>Bacteria</taxon>
        <taxon>Pseudomonadati</taxon>
        <taxon>Bacteroidota</taxon>
        <taxon>Sphingobacteriia</taxon>
        <taxon>Sphingobacteriales</taxon>
        <taxon>Sphingobacteriaceae</taxon>
        <taxon>Pedobacter</taxon>
    </lineage>
</organism>
<dbReference type="AlphaFoldDB" id="A0A4R0ND48"/>
<dbReference type="InterPro" id="IPR008701">
    <property type="entry name" value="NPP1"/>
</dbReference>
<gene>
    <name evidence="1" type="ORF">EZ444_09940</name>
</gene>
<keyword evidence="2" id="KW-1185">Reference proteome</keyword>
<dbReference type="Proteomes" id="UP000291117">
    <property type="component" value="Unassembled WGS sequence"/>
</dbReference>
<comment type="caution">
    <text evidence="1">The sequence shown here is derived from an EMBL/GenBank/DDBJ whole genome shotgun (WGS) entry which is preliminary data.</text>
</comment>
<reference evidence="1 2" key="1">
    <citation type="submission" date="2019-02" db="EMBL/GenBank/DDBJ databases">
        <title>Pedobacter sp. RP-3-8 sp. nov., isolated from Arctic soil.</title>
        <authorList>
            <person name="Dahal R.H."/>
        </authorList>
    </citation>
    <scope>NUCLEOTIDE SEQUENCE [LARGE SCALE GENOMIC DNA]</scope>
    <source>
        <strain evidence="1 2">RP-3-8</strain>
    </source>
</reference>
<evidence type="ECO:0000313" key="1">
    <source>
        <dbReference type="EMBL" id="TCC97163.1"/>
    </source>
</evidence>
<evidence type="ECO:0000313" key="2">
    <source>
        <dbReference type="Proteomes" id="UP000291117"/>
    </source>
</evidence>
<protein>
    <submittedName>
        <fullName evidence="1">Uncharacterized protein</fullName>
    </submittedName>
</protein>
<dbReference type="RefSeq" id="WP_131608576.1">
    <property type="nucleotide sequence ID" value="NZ_SJSM01000004.1"/>
</dbReference>